<reference evidence="2" key="1">
    <citation type="journal article" date="2014" name="Science">
        <title>The coffee genome provides insight into the convergent evolution of caffeine biosynthesis.</title>
        <authorList>
            <person name="Denoeud F."/>
            <person name="Carretero-Paulet L."/>
            <person name="Dereeper A."/>
            <person name="Droc G."/>
            <person name="Guyot R."/>
            <person name="Pietrella M."/>
            <person name="Zheng C."/>
            <person name="Alberti A."/>
            <person name="Anthony F."/>
            <person name="Aprea G."/>
            <person name="Aury J.M."/>
            <person name="Bento P."/>
            <person name="Bernard M."/>
            <person name="Bocs S."/>
            <person name="Campa C."/>
            <person name="Cenci A."/>
            <person name="Combes M.C."/>
            <person name="Crouzillat D."/>
            <person name="Da Silva C."/>
            <person name="Daddiego L."/>
            <person name="De Bellis F."/>
            <person name="Dussert S."/>
            <person name="Garsmeur O."/>
            <person name="Gayraud T."/>
            <person name="Guignon V."/>
            <person name="Jahn K."/>
            <person name="Jamilloux V."/>
            <person name="Joet T."/>
            <person name="Labadie K."/>
            <person name="Lan T."/>
            <person name="Leclercq J."/>
            <person name="Lepelley M."/>
            <person name="Leroy T."/>
            <person name="Li L.T."/>
            <person name="Librado P."/>
            <person name="Lopez L."/>
            <person name="Munoz A."/>
            <person name="Noel B."/>
            <person name="Pallavicini A."/>
            <person name="Perrotta G."/>
            <person name="Poncet V."/>
            <person name="Pot D."/>
            <person name="Priyono X."/>
            <person name="Rigoreau M."/>
            <person name="Rouard M."/>
            <person name="Rozas J."/>
            <person name="Tranchant-Dubreuil C."/>
            <person name="VanBuren R."/>
            <person name="Zhang Q."/>
            <person name="Andrade A.C."/>
            <person name="Argout X."/>
            <person name="Bertrand B."/>
            <person name="de Kochko A."/>
            <person name="Graziosi G."/>
            <person name="Henry R.J."/>
            <person name="Jayarama X."/>
            <person name="Ming R."/>
            <person name="Nagai C."/>
            <person name="Rounsley S."/>
            <person name="Sankoff D."/>
            <person name="Giuliano G."/>
            <person name="Albert V.A."/>
            <person name="Wincker P."/>
            <person name="Lashermes P."/>
        </authorList>
    </citation>
    <scope>NUCLEOTIDE SEQUENCE [LARGE SCALE GENOMIC DNA]</scope>
    <source>
        <strain evidence="2">cv. DH200-94</strain>
    </source>
</reference>
<dbReference type="Gramene" id="CDP04619">
    <property type="protein sequence ID" value="CDP04619"/>
    <property type="gene ID" value="GSCOC_T00018629001"/>
</dbReference>
<dbReference type="InterPro" id="IPR001680">
    <property type="entry name" value="WD40_rpt"/>
</dbReference>
<name>A0A068U8V1_COFCA</name>
<organism evidence="1 2">
    <name type="scientific">Coffea canephora</name>
    <name type="common">Robusta coffee</name>
    <dbReference type="NCBI Taxonomy" id="49390"/>
    <lineage>
        <taxon>Eukaryota</taxon>
        <taxon>Viridiplantae</taxon>
        <taxon>Streptophyta</taxon>
        <taxon>Embryophyta</taxon>
        <taxon>Tracheophyta</taxon>
        <taxon>Spermatophyta</taxon>
        <taxon>Magnoliopsida</taxon>
        <taxon>eudicotyledons</taxon>
        <taxon>Gunneridae</taxon>
        <taxon>Pentapetalae</taxon>
        <taxon>asterids</taxon>
        <taxon>lamiids</taxon>
        <taxon>Gentianales</taxon>
        <taxon>Rubiaceae</taxon>
        <taxon>Ixoroideae</taxon>
        <taxon>Gardenieae complex</taxon>
        <taxon>Bertiereae - Coffeeae clade</taxon>
        <taxon>Coffeeae</taxon>
        <taxon>Coffea</taxon>
    </lineage>
</organism>
<dbReference type="GO" id="GO:0000463">
    <property type="term" value="P:maturation of LSU-rRNA from tricistronic rRNA transcript (SSU-rRNA, 5.8S rRNA, LSU-rRNA)"/>
    <property type="evidence" value="ECO:0007669"/>
    <property type="project" value="TreeGrafter"/>
</dbReference>
<evidence type="ECO:0000313" key="1">
    <source>
        <dbReference type="EMBL" id="CDP04619.1"/>
    </source>
</evidence>
<accession>A0A068U8V1</accession>
<dbReference type="Proteomes" id="UP000295252">
    <property type="component" value="Chromosome IX"/>
</dbReference>
<sequence length="236" mass="26844">MLIKINRRANKVHFVVYLMQNLLSQEILSFDLGNFIPCRCMKLFIGYDAVLVHQLSKGLTQRIPFKLHGLPVSTAFHPTRSIFFISTKKNVRIYDLLKQRLIKKLETGVREVSSIAIHPGGDNVIVGSKDGKLCWFDMDLSSQPYRVLNCHPKDITRVAFHRSYPLFASSSDDCTAYVFHGMVYSDLNQNPLIVPLEILRGHASVNGRGVLDCKFHPRQPWLFTAGADSVIKLYCH</sequence>
<dbReference type="SMART" id="SM00320">
    <property type="entry name" value="WD40"/>
    <property type="match status" value="4"/>
</dbReference>
<dbReference type="GO" id="GO:0043021">
    <property type="term" value="F:ribonucleoprotein complex binding"/>
    <property type="evidence" value="ECO:0007669"/>
    <property type="project" value="TreeGrafter"/>
</dbReference>
<protein>
    <submittedName>
        <fullName evidence="1">Uncharacterized protein</fullName>
    </submittedName>
</protein>
<dbReference type="Pfam" id="PF00400">
    <property type="entry name" value="WD40"/>
    <property type="match status" value="3"/>
</dbReference>
<proteinExistence type="predicted"/>
<dbReference type="AlphaFoldDB" id="A0A068U8V1"/>
<dbReference type="EMBL" id="HG739097">
    <property type="protein sequence ID" value="CDP04619.1"/>
    <property type="molecule type" value="Genomic_DNA"/>
</dbReference>
<dbReference type="InterPro" id="IPR036322">
    <property type="entry name" value="WD40_repeat_dom_sf"/>
</dbReference>
<dbReference type="STRING" id="49390.A0A068U8V1"/>
<dbReference type="InParanoid" id="A0A068U8V1"/>
<dbReference type="OMA" id="EVAHARC"/>
<dbReference type="PANTHER" id="PTHR17605:SF0">
    <property type="entry name" value="RIBOSOME BIOGENESIS PROTEIN BOP1"/>
    <property type="match status" value="1"/>
</dbReference>
<dbReference type="OrthoDB" id="5571054at2759"/>
<dbReference type="Gene3D" id="2.130.10.10">
    <property type="entry name" value="YVTN repeat-like/Quinoprotein amine dehydrogenase"/>
    <property type="match status" value="1"/>
</dbReference>
<dbReference type="PANTHER" id="PTHR17605">
    <property type="entry name" value="RIBOSOME BIOGENESIS PROTEIN BOP1 BLOCK OF PROLIFERATION 1 PROTEIN"/>
    <property type="match status" value="1"/>
</dbReference>
<dbReference type="GO" id="GO:0030687">
    <property type="term" value="C:preribosome, large subunit precursor"/>
    <property type="evidence" value="ECO:0007669"/>
    <property type="project" value="TreeGrafter"/>
</dbReference>
<dbReference type="InterPro" id="IPR015943">
    <property type="entry name" value="WD40/YVTN_repeat-like_dom_sf"/>
</dbReference>
<gene>
    <name evidence="1" type="ORF">GSCOC_T00018629001</name>
</gene>
<dbReference type="SUPFAM" id="SSF50978">
    <property type="entry name" value="WD40 repeat-like"/>
    <property type="match status" value="1"/>
</dbReference>
<evidence type="ECO:0000313" key="2">
    <source>
        <dbReference type="Proteomes" id="UP000295252"/>
    </source>
</evidence>
<dbReference type="PhylomeDB" id="A0A068U8V1"/>
<dbReference type="InterPro" id="IPR028598">
    <property type="entry name" value="BOP1/Erb1"/>
</dbReference>
<keyword evidence="2" id="KW-1185">Reference proteome</keyword>
<dbReference type="GO" id="GO:0070545">
    <property type="term" value="C:PeBoW complex"/>
    <property type="evidence" value="ECO:0007669"/>
    <property type="project" value="TreeGrafter"/>
</dbReference>